<organism evidence="9 10">
    <name type="scientific">Maudiozyma saulgeensis</name>
    <dbReference type="NCBI Taxonomy" id="1789683"/>
    <lineage>
        <taxon>Eukaryota</taxon>
        <taxon>Fungi</taxon>
        <taxon>Dikarya</taxon>
        <taxon>Ascomycota</taxon>
        <taxon>Saccharomycotina</taxon>
        <taxon>Saccharomycetes</taxon>
        <taxon>Saccharomycetales</taxon>
        <taxon>Saccharomycetaceae</taxon>
        <taxon>Maudiozyma</taxon>
    </lineage>
</organism>
<dbReference type="OrthoDB" id="341482at2759"/>
<keyword evidence="10" id="KW-1185">Reference proteome</keyword>
<evidence type="ECO:0000256" key="1">
    <source>
        <dbReference type="ARBA" id="ARBA00004567"/>
    </source>
</evidence>
<dbReference type="SUPFAM" id="SSF50978">
    <property type="entry name" value="WD40 repeat-like"/>
    <property type="match status" value="1"/>
</dbReference>
<protein>
    <submittedName>
        <fullName evidence="9">Similar to Saccharomyces cerevisiae YJL061W NUP82 Nucleoporin, subunit of the nuclear pore complex (NPC)</fullName>
    </submittedName>
</protein>
<dbReference type="InterPro" id="IPR037700">
    <property type="entry name" value="NUP88/NUP82"/>
</dbReference>
<keyword evidence="7" id="KW-0539">Nucleus</keyword>
<dbReference type="GO" id="GO:0000056">
    <property type="term" value="P:ribosomal small subunit export from nucleus"/>
    <property type="evidence" value="ECO:0007669"/>
    <property type="project" value="InterPro"/>
</dbReference>
<accession>A0A1X7R8N0</accession>
<dbReference type="EMBL" id="FXLY01000009">
    <property type="protein sequence ID" value="SMN21820.1"/>
    <property type="molecule type" value="Genomic_DNA"/>
</dbReference>
<proteinExistence type="predicted"/>
<dbReference type="GO" id="GO:0017056">
    <property type="term" value="F:structural constituent of nuclear pore"/>
    <property type="evidence" value="ECO:0007669"/>
    <property type="project" value="InterPro"/>
</dbReference>
<evidence type="ECO:0000256" key="8">
    <source>
        <dbReference type="SAM" id="Coils"/>
    </source>
</evidence>
<keyword evidence="4" id="KW-0653">Protein transport</keyword>
<dbReference type="Proteomes" id="UP000196158">
    <property type="component" value="Unassembled WGS sequence"/>
</dbReference>
<keyword evidence="8" id="KW-0175">Coiled coil</keyword>
<keyword evidence="6" id="KW-0906">Nuclear pore complex</keyword>
<dbReference type="PANTHER" id="PTHR13257">
    <property type="entry name" value="NUCLEOPORIN NUP84-RELATED"/>
    <property type="match status" value="1"/>
</dbReference>
<dbReference type="GO" id="GO:0000055">
    <property type="term" value="P:ribosomal large subunit export from nucleus"/>
    <property type="evidence" value="ECO:0007669"/>
    <property type="project" value="InterPro"/>
</dbReference>
<evidence type="ECO:0000256" key="7">
    <source>
        <dbReference type="ARBA" id="ARBA00023242"/>
    </source>
</evidence>
<dbReference type="GO" id="GO:0006406">
    <property type="term" value="P:mRNA export from nucleus"/>
    <property type="evidence" value="ECO:0007669"/>
    <property type="project" value="TreeGrafter"/>
</dbReference>
<dbReference type="InterPro" id="IPR036322">
    <property type="entry name" value="WD40_repeat_dom_sf"/>
</dbReference>
<dbReference type="STRING" id="1789683.A0A1X7R8N0"/>
<dbReference type="GO" id="GO:0005643">
    <property type="term" value="C:nuclear pore"/>
    <property type="evidence" value="ECO:0007669"/>
    <property type="project" value="UniProtKB-SubCell"/>
</dbReference>
<keyword evidence="5" id="KW-0811">Translocation</keyword>
<dbReference type="PANTHER" id="PTHR13257:SF0">
    <property type="entry name" value="NUCLEAR PORE COMPLEX PROTEIN NUP88"/>
    <property type="match status" value="1"/>
</dbReference>
<feature type="coiled-coil region" evidence="8">
    <location>
        <begin position="590"/>
        <end position="617"/>
    </location>
</feature>
<evidence type="ECO:0000256" key="4">
    <source>
        <dbReference type="ARBA" id="ARBA00022927"/>
    </source>
</evidence>
<evidence type="ECO:0000256" key="6">
    <source>
        <dbReference type="ARBA" id="ARBA00023132"/>
    </source>
</evidence>
<dbReference type="GO" id="GO:0006606">
    <property type="term" value="P:protein import into nucleus"/>
    <property type="evidence" value="ECO:0007669"/>
    <property type="project" value="TreeGrafter"/>
</dbReference>
<gene>
    <name evidence="9" type="ORF">KASA_0J01397G</name>
</gene>
<dbReference type="AlphaFoldDB" id="A0A1X7R8N0"/>
<evidence type="ECO:0000256" key="5">
    <source>
        <dbReference type="ARBA" id="ARBA00023010"/>
    </source>
</evidence>
<comment type="subcellular location">
    <subcellularLocation>
        <location evidence="1">Nucleus</location>
        <location evidence="1">Nuclear pore complex</location>
    </subcellularLocation>
</comment>
<evidence type="ECO:0000313" key="9">
    <source>
        <dbReference type="EMBL" id="SMN21820.1"/>
    </source>
</evidence>
<name>A0A1X7R8N0_9SACH</name>
<reference evidence="9 10" key="1">
    <citation type="submission" date="2017-04" db="EMBL/GenBank/DDBJ databases">
        <authorList>
            <person name="Afonso C.L."/>
            <person name="Miller P.J."/>
            <person name="Scott M.A."/>
            <person name="Spackman E."/>
            <person name="Goraichik I."/>
            <person name="Dimitrov K.M."/>
            <person name="Suarez D.L."/>
            <person name="Swayne D.E."/>
        </authorList>
    </citation>
    <scope>NUCLEOTIDE SEQUENCE [LARGE SCALE GENOMIC DNA]</scope>
</reference>
<keyword evidence="2" id="KW-0813">Transport</keyword>
<evidence type="ECO:0000313" key="10">
    <source>
        <dbReference type="Proteomes" id="UP000196158"/>
    </source>
</evidence>
<evidence type="ECO:0000256" key="3">
    <source>
        <dbReference type="ARBA" id="ARBA00022816"/>
    </source>
</evidence>
<evidence type="ECO:0000256" key="2">
    <source>
        <dbReference type="ARBA" id="ARBA00022448"/>
    </source>
</evidence>
<keyword evidence="3" id="KW-0509">mRNA transport</keyword>
<sequence length="729" mass="83579">MALFPNSMYSGEKAKPYRDETLVDLEKKPIFNNNIVSPLRGIDPNAREFFLSSNKDASQIVTFSDNCLRWGNIQKQKFNTMLVEPLSKFGDQRISISSSRNVICIHSKNAFKTVEIPWSYDDIDKHMSFGFQSEVFRFNNKSNIRQILFHPRAINDNTAVILFEDDTIVLFDIDTRNEIVLNKREGSFGFNGKVTDIKSMTFSKDGLTLYLLSVTDGGDIYAMYPCLPDKIIMETSELKRARDKAVLLYDSLETDTRDDVKRNVIRQYKFISNMYLENSKSKNTEFNVETSFRIVQPQGPFTISPYPTDLYETNAREIHQIDIGDSSEVYAVTFDNGAILILYQDEEMSMCWDSENYVHSNSMVLIERIDQFRNHGKLKIYDNFNERNHLLVMVEGRAGFDLINMLNWGHVLNKAVTDSDLSQIAKTSFTSEIKHMEGIKFQSSNCAIWRYKGKTGVIITGPGSIRAELLKLPQVIEEPCQAREDSPVLATETMRYKTNFSQPIKEIQALTTAYIRRCSNPFSEVIPADVRRKELSNAANEIQLEALTKLSSQLGNSIVQGESLGIMLHSRLLEQQFELTKQIKGTSDIIEKQDTLVDRYEEQIKVLATKMAKQDALIMRLVKLNQQVSKANVAALANDNTISDQEITWFKEIRNQIFKFNDFVHSQKALQEQLDFVKKELSKLHDRSHDTRSKTEREWSELRAILEGDAAVIKECNSELQKINTKIGV</sequence>